<comment type="caution">
    <text evidence="1">The sequence shown here is derived from an EMBL/GenBank/DDBJ whole genome shotgun (WGS) entry which is preliminary data.</text>
</comment>
<evidence type="ECO:0000313" key="1">
    <source>
        <dbReference type="EMBL" id="OQS05302.1"/>
    </source>
</evidence>
<dbReference type="PANTHER" id="PTHR46586:SF3">
    <property type="entry name" value="ANKYRIN REPEAT-CONTAINING PROTEIN"/>
    <property type="match status" value="1"/>
</dbReference>
<dbReference type="Gene3D" id="1.25.40.20">
    <property type="entry name" value="Ankyrin repeat-containing domain"/>
    <property type="match status" value="2"/>
</dbReference>
<dbReference type="Pfam" id="PF12796">
    <property type="entry name" value="Ank_2"/>
    <property type="match status" value="1"/>
</dbReference>
<sequence>MQTLLTVGNSYHTCFDGYSQVQTKIIPYILAAPMESMWLDEFNDEFNDVSEYPMSLAKAAIVGGHVQLLKYLVTVKGIKLNRFREIEFFDNIPIEIAAENGHLEIVKYLHSAGNENRMHLAISRAATKDHLHIIKWLHENTRGDTTMMRQEMQLKMYFHENRTKGCTRNAMDGAAEMFLHENRAEGCTTRAIDKAAKNGCTYEAINDAADGGHLDVVKFLHENRVERSTNLYIHENRSEPFPSRALGLAASSGYFEVAKYLIETITSQIIKNALNNSHTEIVEFFWEYKLQAKRKRKFCSMNESDSYTSDE</sequence>
<accession>A0A1W0A4U8</accession>
<dbReference type="SUPFAM" id="SSF48403">
    <property type="entry name" value="Ankyrin repeat"/>
    <property type="match status" value="1"/>
</dbReference>
<reference evidence="1 2" key="1">
    <citation type="journal article" date="2014" name="Genome Biol. Evol.">
        <title>The secreted proteins of Achlya hypogyna and Thraustotheca clavata identify the ancestral oomycete secretome and reveal gene acquisitions by horizontal gene transfer.</title>
        <authorList>
            <person name="Misner I."/>
            <person name="Blouin N."/>
            <person name="Leonard G."/>
            <person name="Richards T.A."/>
            <person name="Lane C.E."/>
        </authorList>
    </citation>
    <scope>NUCLEOTIDE SEQUENCE [LARGE SCALE GENOMIC DNA]</scope>
    <source>
        <strain evidence="1 2">ATCC 34112</strain>
    </source>
</reference>
<keyword evidence="2" id="KW-1185">Reference proteome</keyword>
<protein>
    <submittedName>
        <fullName evidence="1">Uncharacterized protein</fullName>
    </submittedName>
</protein>
<dbReference type="Proteomes" id="UP000243217">
    <property type="component" value="Unassembled WGS sequence"/>
</dbReference>
<dbReference type="InterPro" id="IPR036770">
    <property type="entry name" value="Ankyrin_rpt-contain_sf"/>
</dbReference>
<dbReference type="STRING" id="74557.A0A1W0A4U8"/>
<evidence type="ECO:0000313" key="2">
    <source>
        <dbReference type="Proteomes" id="UP000243217"/>
    </source>
</evidence>
<dbReference type="InterPro" id="IPR002110">
    <property type="entry name" value="Ankyrin_rpt"/>
</dbReference>
<name>A0A1W0A4U8_9STRA</name>
<gene>
    <name evidence="1" type="ORF">THRCLA_20659</name>
</gene>
<dbReference type="InterPro" id="IPR052050">
    <property type="entry name" value="SecEffector_AnkRepeat"/>
</dbReference>
<organism evidence="1 2">
    <name type="scientific">Thraustotheca clavata</name>
    <dbReference type="NCBI Taxonomy" id="74557"/>
    <lineage>
        <taxon>Eukaryota</taxon>
        <taxon>Sar</taxon>
        <taxon>Stramenopiles</taxon>
        <taxon>Oomycota</taxon>
        <taxon>Saprolegniomycetes</taxon>
        <taxon>Saprolegniales</taxon>
        <taxon>Achlyaceae</taxon>
        <taxon>Thraustotheca</taxon>
    </lineage>
</organism>
<dbReference type="PANTHER" id="PTHR46586">
    <property type="entry name" value="ANKYRIN REPEAT-CONTAINING PROTEIN"/>
    <property type="match status" value="1"/>
</dbReference>
<dbReference type="AlphaFoldDB" id="A0A1W0A4U8"/>
<dbReference type="EMBL" id="JNBS01000475">
    <property type="protein sequence ID" value="OQS05302.1"/>
    <property type="molecule type" value="Genomic_DNA"/>
</dbReference>
<proteinExistence type="predicted"/>